<dbReference type="RefSeq" id="WP_208147248.1">
    <property type="nucleotide sequence ID" value="NZ_AP024613.1"/>
</dbReference>
<evidence type="ECO:0000313" key="1">
    <source>
        <dbReference type="EMBL" id="BCV45600.1"/>
    </source>
</evidence>
<dbReference type="EMBL" id="AP024613">
    <property type="protein sequence ID" value="BCV45600.1"/>
    <property type="molecule type" value="Genomic_DNA"/>
</dbReference>
<gene>
    <name evidence="1" type="ORF">TUM17379_26180</name>
</gene>
<accession>A0AAD1KAC6</accession>
<evidence type="ECO:0000313" key="2">
    <source>
        <dbReference type="Proteomes" id="UP000825078"/>
    </source>
</evidence>
<dbReference type="Proteomes" id="UP000825078">
    <property type="component" value="Chromosome"/>
</dbReference>
<dbReference type="AlphaFoldDB" id="A0AAD1KAC6"/>
<protein>
    <recommendedName>
        <fullName evidence="3">KilA-N domain-containing protein</fullName>
    </recommendedName>
</protein>
<sequence>MYDLNDIHQAFKLPKTKLPHQWRHRIRDRLTQTAKLRAGRTAANGHLSHHTWATQEALYAYAMWCDVDFYMAVVEAFTALTNGDIEEAQEIAQTVVSVHEQRATELYLKGHH</sequence>
<evidence type="ECO:0008006" key="3">
    <source>
        <dbReference type="Google" id="ProtNLM"/>
    </source>
</evidence>
<reference evidence="1" key="1">
    <citation type="submission" date="2021-05" db="EMBL/GenBank/DDBJ databases">
        <title>Molecular characterization for Shewanella algae harboring chromosomal blaOXA-55-like strains isolated from clinical and environment sample.</title>
        <authorList>
            <person name="Ohama Y."/>
            <person name="Aoki K."/>
            <person name="Harada S."/>
            <person name="Moriya K."/>
            <person name="Ishii Y."/>
            <person name="Tateda K."/>
        </authorList>
    </citation>
    <scope>NUCLEOTIDE SEQUENCE</scope>
    <source>
        <strain evidence="1">TUM17379</strain>
    </source>
</reference>
<organism evidence="1 2">
    <name type="scientific">Shewanella algae</name>
    <dbReference type="NCBI Taxonomy" id="38313"/>
    <lineage>
        <taxon>Bacteria</taxon>
        <taxon>Pseudomonadati</taxon>
        <taxon>Pseudomonadota</taxon>
        <taxon>Gammaproteobacteria</taxon>
        <taxon>Alteromonadales</taxon>
        <taxon>Shewanellaceae</taxon>
        <taxon>Shewanella</taxon>
    </lineage>
</organism>
<name>A0AAD1KAC6_9GAMM</name>
<proteinExistence type="predicted"/>